<accession>A0A915L8I5</accession>
<organism evidence="1 2">
    <name type="scientific">Romanomermis culicivorax</name>
    <name type="common">Nematode worm</name>
    <dbReference type="NCBI Taxonomy" id="13658"/>
    <lineage>
        <taxon>Eukaryota</taxon>
        <taxon>Metazoa</taxon>
        <taxon>Ecdysozoa</taxon>
        <taxon>Nematoda</taxon>
        <taxon>Enoplea</taxon>
        <taxon>Dorylaimia</taxon>
        <taxon>Mermithida</taxon>
        <taxon>Mermithoidea</taxon>
        <taxon>Mermithidae</taxon>
        <taxon>Romanomermis</taxon>
    </lineage>
</organism>
<dbReference type="Proteomes" id="UP000887565">
    <property type="component" value="Unplaced"/>
</dbReference>
<sequence length="81" mass="8887">MLQLNLSSSLFGDIAIDPSEFGLKFSINIFKSFLIEVQLFDKEGDGCKDFSALRKLVFVIRSSTFSTVAVNSPIFATFLGG</sequence>
<evidence type="ECO:0000313" key="1">
    <source>
        <dbReference type="Proteomes" id="UP000887565"/>
    </source>
</evidence>
<name>A0A915L8I5_ROMCU</name>
<proteinExistence type="predicted"/>
<reference evidence="2" key="1">
    <citation type="submission" date="2022-11" db="UniProtKB">
        <authorList>
            <consortium name="WormBaseParasite"/>
        </authorList>
    </citation>
    <scope>IDENTIFICATION</scope>
</reference>
<evidence type="ECO:0000313" key="2">
    <source>
        <dbReference type="WBParaSite" id="nRc.2.0.1.t47430-RA"/>
    </source>
</evidence>
<dbReference type="AlphaFoldDB" id="A0A915L8I5"/>
<protein>
    <submittedName>
        <fullName evidence="2">Uncharacterized protein</fullName>
    </submittedName>
</protein>
<dbReference type="WBParaSite" id="nRc.2.0.1.t47430-RA">
    <property type="protein sequence ID" value="nRc.2.0.1.t47430-RA"/>
    <property type="gene ID" value="nRc.2.0.1.g47430"/>
</dbReference>
<keyword evidence="1" id="KW-1185">Reference proteome</keyword>